<keyword evidence="1" id="KW-0472">Membrane</keyword>
<sequence length="137" mass="15761">MNDFNLNTNPKITTGFKVPDGYFDSFSTKVLEQLPKQESKFVGVFSFRKTWYYAAAAVVVLGLSISLYHQYTLKQDLADVTVLEDYLANNASITEDEILNSLDKEDLEKMKIDFKLQDKDIEEVLENNSNLEQYILD</sequence>
<name>A0A4Q9YSQ9_9FLAO</name>
<reference evidence="2 3" key="1">
    <citation type="submission" date="2019-02" db="EMBL/GenBank/DDBJ databases">
        <title>Flavobacterium sp. RD-2-33 isolated from forest soil.</title>
        <authorList>
            <person name="Chaudhary D.K."/>
        </authorList>
    </citation>
    <scope>NUCLEOTIDE SEQUENCE [LARGE SCALE GENOMIC DNA]</scope>
    <source>
        <strain evidence="2 3">RD-2-33</strain>
    </source>
</reference>
<organism evidence="2 3">
    <name type="scientific">Flavobacterium silvisoli</name>
    <dbReference type="NCBI Taxonomy" id="2529433"/>
    <lineage>
        <taxon>Bacteria</taxon>
        <taxon>Pseudomonadati</taxon>
        <taxon>Bacteroidota</taxon>
        <taxon>Flavobacteriia</taxon>
        <taxon>Flavobacteriales</taxon>
        <taxon>Flavobacteriaceae</taxon>
        <taxon>Flavobacterium</taxon>
    </lineage>
</organism>
<proteinExistence type="predicted"/>
<feature type="transmembrane region" description="Helical" evidence="1">
    <location>
        <begin position="50"/>
        <end position="68"/>
    </location>
</feature>
<dbReference type="Proteomes" id="UP000293300">
    <property type="component" value="Unassembled WGS sequence"/>
</dbReference>
<dbReference type="EMBL" id="SJPE01000013">
    <property type="protein sequence ID" value="TBX66641.1"/>
    <property type="molecule type" value="Genomic_DNA"/>
</dbReference>
<protein>
    <submittedName>
        <fullName evidence="2">Uncharacterized protein</fullName>
    </submittedName>
</protein>
<gene>
    <name evidence="2" type="ORF">EZL74_10690</name>
</gene>
<evidence type="ECO:0000313" key="2">
    <source>
        <dbReference type="EMBL" id="TBX66641.1"/>
    </source>
</evidence>
<dbReference type="AlphaFoldDB" id="A0A4Q9YSQ9"/>
<keyword evidence="3" id="KW-1185">Reference proteome</keyword>
<keyword evidence="1" id="KW-1133">Transmembrane helix</keyword>
<comment type="caution">
    <text evidence="2">The sequence shown here is derived from an EMBL/GenBank/DDBJ whole genome shotgun (WGS) entry which is preliminary data.</text>
</comment>
<accession>A0A4Q9YSQ9</accession>
<dbReference type="OrthoDB" id="981524at2"/>
<dbReference type="RefSeq" id="WP_131476606.1">
    <property type="nucleotide sequence ID" value="NZ_SJPE01000013.1"/>
</dbReference>
<evidence type="ECO:0000313" key="3">
    <source>
        <dbReference type="Proteomes" id="UP000293300"/>
    </source>
</evidence>
<evidence type="ECO:0000256" key="1">
    <source>
        <dbReference type="SAM" id="Phobius"/>
    </source>
</evidence>
<keyword evidence="1" id="KW-0812">Transmembrane</keyword>